<dbReference type="Pfam" id="PF17279">
    <property type="entry name" value="DUF5344"/>
    <property type="match status" value="1"/>
</dbReference>
<dbReference type="EMBL" id="FNHF01000002">
    <property type="protein sequence ID" value="SDM26026.1"/>
    <property type="molecule type" value="Genomic_DNA"/>
</dbReference>
<evidence type="ECO:0008006" key="3">
    <source>
        <dbReference type="Google" id="ProtNLM"/>
    </source>
</evidence>
<organism evidence="1 2">
    <name type="scientific">Sediminibacillus halophilus</name>
    <dbReference type="NCBI Taxonomy" id="482461"/>
    <lineage>
        <taxon>Bacteria</taxon>
        <taxon>Bacillati</taxon>
        <taxon>Bacillota</taxon>
        <taxon>Bacilli</taxon>
        <taxon>Bacillales</taxon>
        <taxon>Bacillaceae</taxon>
        <taxon>Sediminibacillus</taxon>
    </lineage>
</organism>
<dbReference type="InterPro" id="IPR046318">
    <property type="entry name" value="DUF5344"/>
</dbReference>
<dbReference type="Gene3D" id="1.10.287.1060">
    <property type="entry name" value="ESAT-6-like"/>
    <property type="match status" value="1"/>
</dbReference>
<dbReference type="AlphaFoldDB" id="A0A1G9RS40"/>
<evidence type="ECO:0000313" key="2">
    <source>
        <dbReference type="Proteomes" id="UP000182347"/>
    </source>
</evidence>
<dbReference type="SUPFAM" id="SSF140453">
    <property type="entry name" value="EsxAB dimer-like"/>
    <property type="match status" value="1"/>
</dbReference>
<keyword evidence="2" id="KW-1185">Reference proteome</keyword>
<protein>
    <recommendedName>
        <fullName evidence="3">Proteins of 100 residues with WXG</fullName>
    </recommendedName>
</protein>
<dbReference type="Proteomes" id="UP000182347">
    <property type="component" value="Unassembled WGS sequence"/>
</dbReference>
<accession>A0A1G9RS40</accession>
<name>A0A1G9RS40_9BACI</name>
<evidence type="ECO:0000313" key="1">
    <source>
        <dbReference type="EMBL" id="SDM26026.1"/>
    </source>
</evidence>
<sequence>MHKAAAMGSTGVGGAKINVNPDEITSIFNQLESIISELESNATPYIKKLGELDYYKAGKAKEAVEAYDEANEKFMDLYDNYVRASTLVIDVLNTMIETDQAIAEQIIAKLEV</sequence>
<dbReference type="OrthoDB" id="2365984at2"/>
<dbReference type="InterPro" id="IPR036689">
    <property type="entry name" value="ESAT-6-like_sf"/>
</dbReference>
<dbReference type="RefSeq" id="WP_083334785.1">
    <property type="nucleotide sequence ID" value="NZ_FNHF01000002.1"/>
</dbReference>
<reference evidence="2" key="1">
    <citation type="submission" date="2016-10" db="EMBL/GenBank/DDBJ databases">
        <authorList>
            <person name="Varghese N."/>
            <person name="Submissions S."/>
        </authorList>
    </citation>
    <scope>NUCLEOTIDE SEQUENCE [LARGE SCALE GENOMIC DNA]</scope>
    <source>
        <strain evidence="2">CGMCC 1.6199</strain>
    </source>
</reference>
<gene>
    <name evidence="1" type="ORF">SAMN05216244_2110</name>
</gene>
<dbReference type="STRING" id="482461.SAMN05216244_2110"/>
<proteinExistence type="predicted"/>